<dbReference type="InterPro" id="IPR009057">
    <property type="entry name" value="Homeodomain-like_sf"/>
</dbReference>
<feature type="compositionally biased region" description="Low complexity" evidence="2">
    <location>
        <begin position="1"/>
        <end position="16"/>
    </location>
</feature>
<dbReference type="AlphaFoldDB" id="A0A8E2ILK9"/>
<name>A0A8E2ILK9_9MYCO</name>
<reference evidence="3 4" key="1">
    <citation type="submission" date="2017-02" db="EMBL/GenBank/DDBJ databases">
        <title>Mycobacterium kansasii genomes.</title>
        <authorList>
            <person name="Borowka P."/>
            <person name="Strapagiel D."/>
            <person name="Marciniak B."/>
            <person name="Lach J."/>
            <person name="Bakula Z."/>
            <person name="Van Ingen J."/>
            <person name="Safianowska A."/>
            <person name="Brzostek A."/>
            <person name="Dziadek J."/>
            <person name="Jagielski T."/>
        </authorList>
    </citation>
    <scope>NUCLEOTIDE SEQUENCE [LARGE SCALE GENOMIC DNA]</scope>
    <source>
        <strain evidence="3 4">12MK</strain>
    </source>
</reference>
<sequence length="147" mass="15792">MTLADTAAVAVADDGNVGSGKGPREKRPKRRTFTAEYKLGILEQYELLTEPGARGALLRKEGLYSSHITEWKRLRDAGALNALAAKPSGPKPAMTEADKRAARLEAENARLAAELAKAKQAHEVLGKLSELLSLLSNSSDGETRQNP</sequence>
<dbReference type="EMBL" id="MWQA01000029">
    <property type="protein sequence ID" value="ORB98723.1"/>
    <property type="molecule type" value="Genomic_DNA"/>
</dbReference>
<keyword evidence="1" id="KW-0175">Coiled coil</keyword>
<evidence type="ECO:0008006" key="5">
    <source>
        <dbReference type="Google" id="ProtNLM"/>
    </source>
</evidence>
<evidence type="ECO:0000256" key="2">
    <source>
        <dbReference type="SAM" id="MobiDB-lite"/>
    </source>
</evidence>
<comment type="caution">
    <text evidence="3">The sequence shown here is derived from an EMBL/GenBank/DDBJ whole genome shotgun (WGS) entry which is preliminary data.</text>
</comment>
<dbReference type="SUPFAM" id="SSF46689">
    <property type="entry name" value="Homeodomain-like"/>
    <property type="match status" value="1"/>
</dbReference>
<evidence type="ECO:0000313" key="3">
    <source>
        <dbReference type="EMBL" id="ORB98723.1"/>
    </source>
</evidence>
<evidence type="ECO:0000256" key="1">
    <source>
        <dbReference type="SAM" id="Coils"/>
    </source>
</evidence>
<accession>A0A8E2ILK9</accession>
<proteinExistence type="predicted"/>
<evidence type="ECO:0000313" key="4">
    <source>
        <dbReference type="Proteomes" id="UP000192335"/>
    </source>
</evidence>
<feature type="region of interest" description="Disordered" evidence="2">
    <location>
        <begin position="1"/>
        <end position="30"/>
    </location>
</feature>
<organism evidence="3 4">
    <name type="scientific">Mycobacterium persicum</name>
    <dbReference type="NCBI Taxonomy" id="1487726"/>
    <lineage>
        <taxon>Bacteria</taxon>
        <taxon>Bacillati</taxon>
        <taxon>Actinomycetota</taxon>
        <taxon>Actinomycetes</taxon>
        <taxon>Mycobacteriales</taxon>
        <taxon>Mycobacteriaceae</taxon>
        <taxon>Mycobacterium</taxon>
    </lineage>
</organism>
<protein>
    <recommendedName>
        <fullName evidence="5">Transposase</fullName>
    </recommendedName>
</protein>
<feature type="coiled-coil region" evidence="1">
    <location>
        <begin position="94"/>
        <end position="121"/>
    </location>
</feature>
<dbReference type="Proteomes" id="UP000192335">
    <property type="component" value="Unassembled WGS sequence"/>
</dbReference>
<gene>
    <name evidence="3" type="ORF">B4U45_28745</name>
</gene>